<gene>
    <name evidence="1" type="ORF">S01H4_13797</name>
</gene>
<dbReference type="InterPro" id="IPR011990">
    <property type="entry name" value="TPR-like_helical_dom_sf"/>
</dbReference>
<dbReference type="Pfam" id="PF13181">
    <property type="entry name" value="TPR_8"/>
    <property type="match status" value="1"/>
</dbReference>
<dbReference type="Gene3D" id="1.25.40.10">
    <property type="entry name" value="Tetratricopeptide repeat domain"/>
    <property type="match status" value="1"/>
</dbReference>
<evidence type="ECO:0000313" key="1">
    <source>
        <dbReference type="EMBL" id="GAG57267.1"/>
    </source>
</evidence>
<dbReference type="InterPro" id="IPR019734">
    <property type="entry name" value="TPR_rpt"/>
</dbReference>
<accession>X0ZGG7</accession>
<name>X0ZGG7_9ZZZZ</name>
<dbReference type="AlphaFoldDB" id="X0ZGG7"/>
<dbReference type="SUPFAM" id="SSF48452">
    <property type="entry name" value="TPR-like"/>
    <property type="match status" value="1"/>
</dbReference>
<dbReference type="PROSITE" id="PS50005">
    <property type="entry name" value="TPR"/>
    <property type="match status" value="1"/>
</dbReference>
<dbReference type="EMBL" id="BART01006068">
    <property type="protein sequence ID" value="GAG57267.1"/>
    <property type="molecule type" value="Genomic_DNA"/>
</dbReference>
<sequence>MRKLQITNYKLQILLLAICYLLLATLDVHASETTDTAWSYFLKGDYKKAISEANKVEEARAHYIMGLSYIKLGKPLHAREHFRFILDMYPKIDVKEEIILSIADSYFLEGDFQKAVTEYINFLKGFQSSGLRSLGYVQ</sequence>
<comment type="caution">
    <text evidence="1">The sequence shown here is derived from an EMBL/GenBank/DDBJ whole genome shotgun (WGS) entry which is preliminary data.</text>
</comment>
<reference evidence="1" key="1">
    <citation type="journal article" date="2014" name="Front. Microbiol.">
        <title>High frequency of phylogenetically diverse reductive dehalogenase-homologous genes in deep subseafloor sedimentary metagenomes.</title>
        <authorList>
            <person name="Kawai M."/>
            <person name="Futagami T."/>
            <person name="Toyoda A."/>
            <person name="Takaki Y."/>
            <person name="Nishi S."/>
            <person name="Hori S."/>
            <person name="Arai W."/>
            <person name="Tsubouchi T."/>
            <person name="Morono Y."/>
            <person name="Uchiyama I."/>
            <person name="Ito T."/>
            <person name="Fujiyama A."/>
            <person name="Inagaki F."/>
            <person name="Takami H."/>
        </authorList>
    </citation>
    <scope>NUCLEOTIDE SEQUENCE</scope>
    <source>
        <strain evidence="1">Expedition CK06-06</strain>
    </source>
</reference>
<protein>
    <submittedName>
        <fullName evidence="1">Uncharacterized protein</fullName>
    </submittedName>
</protein>
<proteinExistence type="predicted"/>
<organism evidence="1">
    <name type="scientific">marine sediment metagenome</name>
    <dbReference type="NCBI Taxonomy" id="412755"/>
    <lineage>
        <taxon>unclassified sequences</taxon>
        <taxon>metagenomes</taxon>
        <taxon>ecological metagenomes</taxon>
    </lineage>
</organism>